<reference evidence="3 4" key="1">
    <citation type="submission" date="2020-06" db="EMBL/GenBank/DDBJ databases">
        <authorList>
            <person name="Li R."/>
            <person name="Bekaert M."/>
        </authorList>
    </citation>
    <scope>NUCLEOTIDE SEQUENCE [LARGE SCALE GENOMIC DNA]</scope>
    <source>
        <strain evidence="4">wild</strain>
    </source>
</reference>
<keyword evidence="1" id="KW-1015">Disulfide bond</keyword>
<evidence type="ECO:0000259" key="2">
    <source>
        <dbReference type="PROSITE" id="PS50041"/>
    </source>
</evidence>
<dbReference type="Pfam" id="PF00059">
    <property type="entry name" value="Lectin_C"/>
    <property type="match status" value="1"/>
</dbReference>
<feature type="domain" description="C-type lectin" evidence="2">
    <location>
        <begin position="1"/>
        <end position="80"/>
    </location>
</feature>
<dbReference type="Proteomes" id="UP000507470">
    <property type="component" value="Unassembled WGS sequence"/>
</dbReference>
<accession>A0A6J8BNR5</accession>
<dbReference type="AlphaFoldDB" id="A0A6J8BNR5"/>
<organism evidence="3 4">
    <name type="scientific">Mytilus coruscus</name>
    <name type="common">Sea mussel</name>
    <dbReference type="NCBI Taxonomy" id="42192"/>
    <lineage>
        <taxon>Eukaryota</taxon>
        <taxon>Metazoa</taxon>
        <taxon>Spiralia</taxon>
        <taxon>Lophotrochozoa</taxon>
        <taxon>Mollusca</taxon>
        <taxon>Bivalvia</taxon>
        <taxon>Autobranchia</taxon>
        <taxon>Pteriomorphia</taxon>
        <taxon>Mytilida</taxon>
        <taxon>Mytiloidea</taxon>
        <taxon>Mytilidae</taxon>
        <taxon>Mytilinae</taxon>
        <taxon>Mytilus</taxon>
    </lineage>
</organism>
<evidence type="ECO:0000256" key="1">
    <source>
        <dbReference type="ARBA" id="ARBA00023157"/>
    </source>
</evidence>
<gene>
    <name evidence="3" type="ORF">MCOR_20999</name>
</gene>
<dbReference type="OrthoDB" id="6271941at2759"/>
<dbReference type="SUPFAM" id="SSF56436">
    <property type="entry name" value="C-type lectin-like"/>
    <property type="match status" value="1"/>
</dbReference>
<proteinExistence type="predicted"/>
<sequence>MELEVRAVWLGGTDSAKEGNWVWGSSGKPLTFVDWKKSEWGDEPNNYGRYGENCMQLSEYDDYNAWYDVRCQRFRGFICEKRITAAGRELDVLTHRYYYSRQRIRCSDTQVLLQQTENQMSLQTGITTEGRESDVLTDRYYYSRQRIRCPDRQILLQQAENQVS</sequence>
<keyword evidence="4" id="KW-1185">Reference proteome</keyword>
<dbReference type="InterPro" id="IPR001304">
    <property type="entry name" value="C-type_lectin-like"/>
</dbReference>
<dbReference type="EMBL" id="CACVKT020003712">
    <property type="protein sequence ID" value="CAC5385453.1"/>
    <property type="molecule type" value="Genomic_DNA"/>
</dbReference>
<dbReference type="PANTHER" id="PTHR22803">
    <property type="entry name" value="MANNOSE, PHOSPHOLIPASE, LECTIN RECEPTOR RELATED"/>
    <property type="match status" value="1"/>
</dbReference>
<dbReference type="PROSITE" id="PS50041">
    <property type="entry name" value="C_TYPE_LECTIN_2"/>
    <property type="match status" value="1"/>
</dbReference>
<evidence type="ECO:0000313" key="4">
    <source>
        <dbReference type="Proteomes" id="UP000507470"/>
    </source>
</evidence>
<evidence type="ECO:0000313" key="3">
    <source>
        <dbReference type="EMBL" id="CAC5385453.1"/>
    </source>
</evidence>
<dbReference type="PROSITE" id="PS00615">
    <property type="entry name" value="C_TYPE_LECTIN_1"/>
    <property type="match status" value="1"/>
</dbReference>
<dbReference type="InterPro" id="IPR016187">
    <property type="entry name" value="CTDL_fold"/>
</dbReference>
<name>A0A6J8BNR5_MYTCO</name>
<dbReference type="InterPro" id="IPR018378">
    <property type="entry name" value="C-type_lectin_CS"/>
</dbReference>
<protein>
    <recommendedName>
        <fullName evidence="2">C-type lectin domain-containing protein</fullName>
    </recommendedName>
</protein>
<dbReference type="Gene3D" id="3.10.100.10">
    <property type="entry name" value="Mannose-Binding Protein A, subunit A"/>
    <property type="match status" value="1"/>
</dbReference>
<dbReference type="InterPro" id="IPR050111">
    <property type="entry name" value="C-type_lectin/snaclec_domain"/>
</dbReference>
<dbReference type="InterPro" id="IPR016186">
    <property type="entry name" value="C-type_lectin-like/link_sf"/>
</dbReference>